<sequence>MAPAVPRCACFLLPLITSCASLFMRLLRSPLSSCARAVSELLRSLRRTNYLREYKFSCVQGYQCAVSCWFFFFFFHHYNFIGDLGQTVYIPQTFIRQKLEPNKWGWGSES</sequence>
<accession>A0A6B0UJC4</accession>
<feature type="chain" id="PRO_5025642703" description="Secreted protein" evidence="1">
    <location>
        <begin position="22"/>
        <end position="110"/>
    </location>
</feature>
<feature type="signal peptide" evidence="1">
    <location>
        <begin position="1"/>
        <end position="21"/>
    </location>
</feature>
<organism evidence="2">
    <name type="scientific">Ixodes ricinus</name>
    <name type="common">Common tick</name>
    <name type="synonym">Acarus ricinus</name>
    <dbReference type="NCBI Taxonomy" id="34613"/>
    <lineage>
        <taxon>Eukaryota</taxon>
        <taxon>Metazoa</taxon>
        <taxon>Ecdysozoa</taxon>
        <taxon>Arthropoda</taxon>
        <taxon>Chelicerata</taxon>
        <taxon>Arachnida</taxon>
        <taxon>Acari</taxon>
        <taxon>Parasitiformes</taxon>
        <taxon>Ixodida</taxon>
        <taxon>Ixodoidea</taxon>
        <taxon>Ixodidae</taxon>
        <taxon>Ixodinae</taxon>
        <taxon>Ixodes</taxon>
    </lineage>
</organism>
<protein>
    <recommendedName>
        <fullName evidence="3">Secreted protein</fullName>
    </recommendedName>
</protein>
<dbReference type="PROSITE" id="PS51257">
    <property type="entry name" value="PROKAR_LIPOPROTEIN"/>
    <property type="match status" value="1"/>
</dbReference>
<evidence type="ECO:0000313" key="2">
    <source>
        <dbReference type="EMBL" id="MXU89789.1"/>
    </source>
</evidence>
<proteinExistence type="predicted"/>
<evidence type="ECO:0008006" key="3">
    <source>
        <dbReference type="Google" id="ProtNLM"/>
    </source>
</evidence>
<reference evidence="2" key="1">
    <citation type="submission" date="2019-12" db="EMBL/GenBank/DDBJ databases">
        <title>An insight into the sialome of adult female Ixodes ricinus ticks feeding for 6 days.</title>
        <authorList>
            <person name="Perner J."/>
            <person name="Ribeiro J.M.C."/>
        </authorList>
    </citation>
    <scope>NUCLEOTIDE SEQUENCE</scope>
    <source>
        <strain evidence="2">Semi-engorged</strain>
        <tissue evidence="2">Salivary glands</tissue>
    </source>
</reference>
<dbReference type="AlphaFoldDB" id="A0A6B0UJC4"/>
<keyword evidence="1" id="KW-0732">Signal</keyword>
<dbReference type="EMBL" id="GIFC01007706">
    <property type="protein sequence ID" value="MXU89789.1"/>
    <property type="molecule type" value="Transcribed_RNA"/>
</dbReference>
<evidence type="ECO:0000256" key="1">
    <source>
        <dbReference type="SAM" id="SignalP"/>
    </source>
</evidence>
<name>A0A6B0UJC4_IXORI</name>